<evidence type="ECO:0000313" key="2">
    <source>
        <dbReference type="Proteomes" id="UP000023067"/>
    </source>
</evidence>
<dbReference type="InterPro" id="IPR019238">
    <property type="entry name" value="AbiEi_2"/>
</dbReference>
<gene>
    <name evidence="1" type="ORF">BF93_17625</name>
</gene>
<accession>Z9JT61</accession>
<keyword evidence="2" id="KW-1185">Reference proteome</keyword>
<dbReference type="RefSeq" id="WP_038372216.1">
    <property type="nucleotide sequence ID" value="NZ_KK069993.1"/>
</dbReference>
<dbReference type="EMBL" id="JDYK01000008">
    <property type="protein sequence ID" value="EWS81389.1"/>
    <property type="molecule type" value="Genomic_DNA"/>
</dbReference>
<dbReference type="eggNOG" id="COG4861">
    <property type="taxonomic scope" value="Bacteria"/>
</dbReference>
<comment type="caution">
    <text evidence="1">The sequence shown here is derived from an EMBL/GenBank/DDBJ whole genome shotgun (WGS) entry which is preliminary data.</text>
</comment>
<reference evidence="1 2" key="1">
    <citation type="submission" date="2014-02" db="EMBL/GenBank/DDBJ databases">
        <title>Genome sequence of Brachybacterium phenoliresistens strain W13A50.</title>
        <authorList>
            <person name="Wang X."/>
        </authorList>
    </citation>
    <scope>NUCLEOTIDE SEQUENCE [LARGE SCALE GENOMIC DNA]</scope>
    <source>
        <strain evidence="1 2">W13A50</strain>
    </source>
</reference>
<name>Z9JT61_9MICO</name>
<dbReference type="AlphaFoldDB" id="Z9JT61"/>
<dbReference type="Pfam" id="PF09952">
    <property type="entry name" value="AbiEi_2"/>
    <property type="match status" value="1"/>
</dbReference>
<evidence type="ECO:0008006" key="3">
    <source>
        <dbReference type="Google" id="ProtNLM"/>
    </source>
</evidence>
<organism evidence="1 2">
    <name type="scientific">Brachybacterium phenoliresistens</name>
    <dbReference type="NCBI Taxonomy" id="396014"/>
    <lineage>
        <taxon>Bacteria</taxon>
        <taxon>Bacillati</taxon>
        <taxon>Actinomycetota</taxon>
        <taxon>Actinomycetes</taxon>
        <taxon>Micrococcales</taxon>
        <taxon>Dermabacteraceae</taxon>
        <taxon>Brachybacterium</taxon>
    </lineage>
</organism>
<dbReference type="STRING" id="396014.BF93_17625"/>
<sequence length="342" mass="37382">MFQYVEHMARFEHPDPAEALVDRARKSLEDLGVTARWERPRREAQDPRVSTGTLTIETGDVRHTFPAVASTAASIADLTLLPHDEQTILITEHVPPARAETIAARGWGGYVDSAGNAHVRAPGLLLQVSGRRSTPSRTPPRSMAALTRAGLPVTFALLVTHGETKRNPTQRELMHLSGASLGTVNRVIRALREQRPPMIEVDGTLRLPGELEDAWIRAYASTRPAEESYTSSVWNSPQDLLDAPLPRGAVLGSELAAEEGGAPIRAGSALVHVPDEVRSDVIRLGRLRPQDGGWIRLRTAPWSVDLLADRRTAPRPLLRADLLLEDDPRLAEIASGLFGDSR</sequence>
<dbReference type="PATRIC" id="fig|396014.3.peg.1868"/>
<proteinExistence type="predicted"/>
<evidence type="ECO:0000313" key="1">
    <source>
        <dbReference type="EMBL" id="EWS81389.1"/>
    </source>
</evidence>
<dbReference type="Proteomes" id="UP000023067">
    <property type="component" value="Unassembled WGS sequence"/>
</dbReference>
<dbReference type="OrthoDB" id="4801467at2"/>
<protein>
    <recommendedName>
        <fullName evidence="3">Transcriptional regulator</fullName>
    </recommendedName>
</protein>
<dbReference type="HOGENOM" id="CLU_810560_0_0_11"/>